<organism evidence="7 8">
    <name type="scientific">Desulfuromonas soudanensis</name>
    <dbReference type="NCBI Taxonomy" id="1603606"/>
    <lineage>
        <taxon>Bacteria</taxon>
        <taxon>Pseudomonadati</taxon>
        <taxon>Thermodesulfobacteriota</taxon>
        <taxon>Desulfuromonadia</taxon>
        <taxon>Desulfuromonadales</taxon>
        <taxon>Desulfuromonadaceae</taxon>
        <taxon>Desulfuromonas</taxon>
    </lineage>
</organism>
<dbReference type="Gene3D" id="1.20.120.580">
    <property type="entry name" value="bsu32300-like"/>
    <property type="match status" value="1"/>
</dbReference>
<protein>
    <recommendedName>
        <fullName evidence="9">DUF86 domain-containing protein</fullName>
    </recommendedName>
</protein>
<dbReference type="OrthoDB" id="9802833at2"/>
<name>A0A0M4CZL2_9BACT</name>
<evidence type="ECO:0000256" key="4">
    <source>
        <dbReference type="ARBA" id="ARBA00022741"/>
    </source>
</evidence>
<dbReference type="EMBL" id="CP010802">
    <property type="protein sequence ID" value="ALC15496.1"/>
    <property type="molecule type" value="Genomic_DNA"/>
</dbReference>
<dbReference type="PANTHER" id="PTHR34139">
    <property type="entry name" value="UPF0331 PROTEIN MJ0127"/>
    <property type="match status" value="1"/>
</dbReference>
<evidence type="ECO:0000313" key="8">
    <source>
        <dbReference type="Proteomes" id="UP000057158"/>
    </source>
</evidence>
<accession>A0A0M4CZL2</accession>
<keyword evidence="8" id="KW-1185">Reference proteome</keyword>
<keyword evidence="4" id="KW-0547">Nucleotide-binding</keyword>
<dbReference type="STRING" id="1603606.DSOUD_0708"/>
<sequence>MSRSDRDRTYILHILECIDRVERYANNDRTRFDADPMVQDAILRSLQVMAESSQRLSEEVKATQSHIDWRAISGFRNILVHDYLGVDLDLIWQVIKQELPVLKKSLKALS</sequence>
<evidence type="ECO:0000256" key="3">
    <source>
        <dbReference type="ARBA" id="ARBA00022722"/>
    </source>
</evidence>
<dbReference type="GO" id="GO:0016787">
    <property type="term" value="F:hydrolase activity"/>
    <property type="evidence" value="ECO:0007669"/>
    <property type="project" value="UniProtKB-KW"/>
</dbReference>
<keyword evidence="2" id="KW-1277">Toxin-antitoxin system</keyword>
<evidence type="ECO:0000256" key="6">
    <source>
        <dbReference type="ARBA" id="ARBA00024207"/>
    </source>
</evidence>
<keyword evidence="3" id="KW-0540">Nuclease</keyword>
<dbReference type="Proteomes" id="UP000057158">
    <property type="component" value="Chromosome"/>
</dbReference>
<dbReference type="GO" id="GO:0110001">
    <property type="term" value="C:toxin-antitoxin complex"/>
    <property type="evidence" value="ECO:0007669"/>
    <property type="project" value="InterPro"/>
</dbReference>
<dbReference type="InterPro" id="IPR008201">
    <property type="entry name" value="HepT-like"/>
</dbReference>
<reference evidence="7 8" key="1">
    <citation type="submission" date="2015-07" db="EMBL/GenBank/DDBJ databases">
        <title>Isolation and Genomic Characterization of a Novel Halophilic Metal-Reducing Deltaproteobacterium from the Deep Subsurface.</title>
        <authorList>
            <person name="Badalamenti J.P."/>
            <person name="Summers Z.M."/>
            <person name="Gralnick J.A."/>
            <person name="Bond D.R."/>
        </authorList>
    </citation>
    <scope>NUCLEOTIDE SEQUENCE [LARGE SCALE GENOMIC DNA]</scope>
    <source>
        <strain evidence="7 8">WTL</strain>
    </source>
</reference>
<keyword evidence="1" id="KW-0597">Phosphoprotein</keyword>
<dbReference type="RefSeq" id="WP_053549696.1">
    <property type="nucleotide sequence ID" value="NZ_CP010802.1"/>
</dbReference>
<evidence type="ECO:0000256" key="2">
    <source>
        <dbReference type="ARBA" id="ARBA00022649"/>
    </source>
</evidence>
<dbReference type="GO" id="GO:0000166">
    <property type="term" value="F:nucleotide binding"/>
    <property type="evidence" value="ECO:0007669"/>
    <property type="project" value="UniProtKB-KW"/>
</dbReference>
<keyword evidence="5" id="KW-0378">Hydrolase</keyword>
<dbReference type="Pfam" id="PF01934">
    <property type="entry name" value="HepT-like"/>
    <property type="match status" value="1"/>
</dbReference>
<evidence type="ECO:0000256" key="1">
    <source>
        <dbReference type="ARBA" id="ARBA00022553"/>
    </source>
</evidence>
<comment type="similarity">
    <text evidence="6">Belongs to the HepT RNase toxin family.</text>
</comment>
<dbReference type="KEGG" id="des:DSOUD_0708"/>
<evidence type="ECO:0008006" key="9">
    <source>
        <dbReference type="Google" id="ProtNLM"/>
    </source>
</evidence>
<gene>
    <name evidence="7" type="ORF">DSOUD_0708</name>
</gene>
<dbReference type="GO" id="GO:0004540">
    <property type="term" value="F:RNA nuclease activity"/>
    <property type="evidence" value="ECO:0007669"/>
    <property type="project" value="InterPro"/>
</dbReference>
<dbReference type="PANTHER" id="PTHR34139:SF1">
    <property type="entry name" value="RNASE MJ1380-RELATED"/>
    <property type="match status" value="1"/>
</dbReference>
<proteinExistence type="inferred from homology"/>
<evidence type="ECO:0000313" key="7">
    <source>
        <dbReference type="EMBL" id="ALC15496.1"/>
    </source>
</evidence>
<dbReference type="InterPro" id="IPR051813">
    <property type="entry name" value="HepT_RNase_toxin"/>
</dbReference>
<evidence type="ECO:0000256" key="5">
    <source>
        <dbReference type="ARBA" id="ARBA00022801"/>
    </source>
</evidence>
<dbReference type="PATRIC" id="fig|1603606.3.peg.772"/>
<dbReference type="AlphaFoldDB" id="A0A0M4CZL2"/>
<dbReference type="InterPro" id="IPR037038">
    <property type="entry name" value="HepT-like_sf"/>
</dbReference>